<dbReference type="RefSeq" id="WP_072909030.1">
    <property type="nucleotide sequence ID" value="NZ_FQZT01000008.1"/>
</dbReference>
<dbReference type="Pfam" id="PF13740">
    <property type="entry name" value="ACT_6"/>
    <property type="match status" value="1"/>
</dbReference>
<dbReference type="PANTHER" id="PTHR34875">
    <property type="entry name" value="UPF0237 PROTEIN MJ1558"/>
    <property type="match status" value="1"/>
</dbReference>
<evidence type="ECO:0000313" key="3">
    <source>
        <dbReference type="Proteomes" id="UP000184171"/>
    </source>
</evidence>
<dbReference type="SUPFAM" id="SSF55021">
    <property type="entry name" value="ACT-like"/>
    <property type="match status" value="2"/>
</dbReference>
<dbReference type="STRING" id="1122189.SAMN02745165_02456"/>
<keyword evidence="3" id="KW-1185">Reference proteome</keyword>
<reference evidence="2 3" key="1">
    <citation type="submission" date="2016-11" db="EMBL/GenBank/DDBJ databases">
        <authorList>
            <person name="Jaros S."/>
            <person name="Januszkiewicz K."/>
            <person name="Wedrychowicz H."/>
        </authorList>
    </citation>
    <scope>NUCLEOTIDE SEQUENCE [LARGE SCALE GENOMIC DNA]</scope>
    <source>
        <strain evidence="2 3">DSM 5091</strain>
    </source>
</reference>
<dbReference type="PROSITE" id="PS51671">
    <property type="entry name" value="ACT"/>
    <property type="match status" value="2"/>
</dbReference>
<dbReference type="InterPro" id="IPR050990">
    <property type="entry name" value="UPF0237/GcvR_regulator"/>
</dbReference>
<accession>A0A1M6JI24</accession>
<dbReference type="AlphaFoldDB" id="A0A1M6JI24"/>
<gene>
    <name evidence="2" type="ORF">SAMN02745165_02456</name>
</gene>
<dbReference type="InterPro" id="IPR045865">
    <property type="entry name" value="ACT-like_dom_sf"/>
</dbReference>
<dbReference type="Proteomes" id="UP000184171">
    <property type="component" value="Unassembled WGS sequence"/>
</dbReference>
<dbReference type="Gene3D" id="3.30.70.260">
    <property type="match status" value="2"/>
</dbReference>
<evidence type="ECO:0000259" key="1">
    <source>
        <dbReference type="PROSITE" id="PS51671"/>
    </source>
</evidence>
<feature type="domain" description="ACT" evidence="1">
    <location>
        <begin position="95"/>
        <end position="176"/>
    </location>
</feature>
<name>A0A1M6JI24_MALRU</name>
<dbReference type="OrthoDB" id="12860at2"/>
<dbReference type="InterPro" id="IPR002912">
    <property type="entry name" value="ACT_dom"/>
</dbReference>
<organism evidence="2 3">
    <name type="scientific">Malonomonas rubra DSM 5091</name>
    <dbReference type="NCBI Taxonomy" id="1122189"/>
    <lineage>
        <taxon>Bacteria</taxon>
        <taxon>Pseudomonadati</taxon>
        <taxon>Thermodesulfobacteriota</taxon>
        <taxon>Desulfuromonadia</taxon>
        <taxon>Desulfuromonadales</taxon>
        <taxon>Geopsychrobacteraceae</taxon>
        <taxon>Malonomonas</taxon>
    </lineage>
</organism>
<evidence type="ECO:0000313" key="2">
    <source>
        <dbReference type="EMBL" id="SHJ46313.1"/>
    </source>
</evidence>
<dbReference type="EMBL" id="FQZT01000008">
    <property type="protein sequence ID" value="SHJ46313.1"/>
    <property type="molecule type" value="Genomic_DNA"/>
</dbReference>
<proteinExistence type="predicted"/>
<protein>
    <submittedName>
        <fullName evidence="2">Glycine cleavage system transcriptional repressor</fullName>
    </submittedName>
</protein>
<dbReference type="PANTHER" id="PTHR34875:SF6">
    <property type="entry name" value="UPF0237 PROTEIN MJ1558"/>
    <property type="match status" value="1"/>
</dbReference>
<feature type="domain" description="ACT" evidence="1">
    <location>
        <begin position="5"/>
        <end position="81"/>
    </location>
</feature>
<sequence>MQYFALTIIGRDRPGIVSQVTEILYRDGFNIADSSCSILGGQFSMILIISNPKITSKEQFADDFAKLEESNLSVFIRTLKPGGEERPELEGHLCMISVYGADKPGIVYQVAKELGDRQINITDLNTKLIGDEKRPVYVMMIEAILPDEVEIETVESWMVELKQKLQVDISVRSLLAVEL</sequence>